<keyword evidence="4" id="KW-0732">Signal</keyword>
<dbReference type="InParanoid" id="W3WSL2"/>
<dbReference type="HOGENOM" id="CLU_006586_8_1_1"/>
<evidence type="ECO:0000313" key="6">
    <source>
        <dbReference type="EMBL" id="ETS76853.1"/>
    </source>
</evidence>
<dbReference type="PANTHER" id="PTHR11559">
    <property type="entry name" value="CARBOXYLESTERASE"/>
    <property type="match status" value="1"/>
</dbReference>
<dbReference type="GO" id="GO:0004104">
    <property type="term" value="F:cholinesterase activity"/>
    <property type="evidence" value="ECO:0007669"/>
    <property type="project" value="InterPro"/>
</dbReference>
<dbReference type="SUPFAM" id="SSF56436">
    <property type="entry name" value="C-type lectin-like"/>
    <property type="match status" value="1"/>
</dbReference>
<dbReference type="AlphaFoldDB" id="W3WSL2"/>
<dbReference type="Gene3D" id="3.40.50.1820">
    <property type="entry name" value="alpha/beta hydrolase"/>
    <property type="match status" value="1"/>
</dbReference>
<gene>
    <name evidence="6" type="ORF">PFICI_10727</name>
</gene>
<dbReference type="OMA" id="HNGNYGL"/>
<evidence type="ECO:0000256" key="3">
    <source>
        <dbReference type="PIRSR" id="PIRSR600997-1"/>
    </source>
</evidence>
<dbReference type="PROSITE" id="PS00122">
    <property type="entry name" value="CARBOXYLESTERASE_B_1"/>
    <property type="match status" value="1"/>
</dbReference>
<dbReference type="InterPro" id="IPR019826">
    <property type="entry name" value="Carboxylesterase_B_AS"/>
</dbReference>
<dbReference type="ESTHER" id="9pezi-w3wsl2">
    <property type="family name" value="Fungal_carboxylesterase_lipase"/>
</dbReference>
<dbReference type="EC" id="3.1.1.-" evidence="4"/>
<dbReference type="GeneID" id="19275740"/>
<dbReference type="InterPro" id="IPR000997">
    <property type="entry name" value="Cholinesterase"/>
</dbReference>
<dbReference type="eggNOG" id="KOG4389">
    <property type="taxonomic scope" value="Eukaryota"/>
</dbReference>
<protein>
    <recommendedName>
        <fullName evidence="4">Carboxylic ester hydrolase</fullName>
        <ecNumber evidence="4">3.1.1.-</ecNumber>
    </recommendedName>
</protein>
<dbReference type="EMBL" id="KI912116">
    <property type="protein sequence ID" value="ETS76853.1"/>
    <property type="molecule type" value="Genomic_DNA"/>
</dbReference>
<organism evidence="6 7">
    <name type="scientific">Pestalotiopsis fici (strain W106-1 / CGMCC3.15140)</name>
    <dbReference type="NCBI Taxonomy" id="1229662"/>
    <lineage>
        <taxon>Eukaryota</taxon>
        <taxon>Fungi</taxon>
        <taxon>Dikarya</taxon>
        <taxon>Ascomycota</taxon>
        <taxon>Pezizomycotina</taxon>
        <taxon>Sordariomycetes</taxon>
        <taxon>Xylariomycetidae</taxon>
        <taxon>Amphisphaeriales</taxon>
        <taxon>Sporocadaceae</taxon>
        <taxon>Pestalotiopsis</taxon>
    </lineage>
</organism>
<dbReference type="PRINTS" id="PR00878">
    <property type="entry name" value="CHOLNESTRASE"/>
</dbReference>
<keyword evidence="7" id="KW-1185">Reference proteome</keyword>
<evidence type="ECO:0000259" key="5">
    <source>
        <dbReference type="Pfam" id="PF00135"/>
    </source>
</evidence>
<evidence type="ECO:0000256" key="4">
    <source>
        <dbReference type="RuleBase" id="RU361235"/>
    </source>
</evidence>
<dbReference type="SUPFAM" id="SSF53474">
    <property type="entry name" value="alpha/beta-Hydrolases"/>
    <property type="match status" value="1"/>
</dbReference>
<dbReference type="InterPro" id="IPR016187">
    <property type="entry name" value="CTDL_fold"/>
</dbReference>
<sequence>MILGWFGSFLWQLGQIQAISLNSSSTGDISILAPNALDGAQNNGAGAILISQPGSYAVANTSCAQLSETIWSPDSAHFNAGLDNSILRQVYVGNIAKDQLFWVARNQNDGNCQGIDTNGHAHSLDCESQLPVLCTQSAPVSNSSHSDTAVKWQITHNVAGSTFTGYRDYHAWKFRGVRFAKKPDRFTYSSVFLEPGSVSAITAGADCVQPIGEVTSGSSEDCLFLNIWTSSLPLTGNSSNASYLPPLKPVMVYLYGGGFTSGSGKNPNTDGTNLASRGDVVVVSVNYRVGNVGFLAFLDGIHNGNYAVSDMVTALTWVQNYIKYFGGDADRVTVFGESAGAQGTHILLSSPAAKGLFHRAIMQSDPTSYPHGGFTWPRYASIEDAYRDGTTGVLNQTGCLNAKDQLSCLKSIDGFDLVNLETNLNGPVVDGTYIDQQELIVSKPGIASSISVMTGTNRDECGVYIDEDAYPKNGTTFATYFRDHVGIDQGLPDNYSLSVPEGPFSLSNASSPEQVFNATLRVASDGEFVCFDLAKAYSAAKHEAFKSVHVFQFNRTYSPSGYTRPWCDAPQTLGRPHGDPDGEYYKCHAGEQLVVFGNIVRSGQPDRDGLDVPFMQLTVDYWASFARAGDPNPDKGYLNASGHYNTLTQIELAGLWEAVDFQKPTMRLLQWNGAQVSFVETAQCEALGIPYDTLEGQ</sequence>
<dbReference type="KEGG" id="pfy:PFICI_10727"/>
<dbReference type="STRING" id="1229662.W3WSL2"/>
<name>W3WSL2_PESFW</name>
<feature type="active site" description="Charge relay system" evidence="3">
    <location>
        <position position="577"/>
    </location>
</feature>
<dbReference type="InterPro" id="IPR029058">
    <property type="entry name" value="AB_hydrolase_fold"/>
</dbReference>
<feature type="chain" id="PRO_5005150145" description="Carboxylic ester hydrolase" evidence="4">
    <location>
        <begin position="19"/>
        <end position="697"/>
    </location>
</feature>
<proteinExistence type="inferred from homology"/>
<feature type="active site" description="Acyl-ester intermediate" evidence="3">
    <location>
        <position position="338"/>
    </location>
</feature>
<dbReference type="Pfam" id="PF00135">
    <property type="entry name" value="COesterase"/>
    <property type="match status" value="1"/>
</dbReference>
<evidence type="ECO:0000256" key="2">
    <source>
        <dbReference type="ARBA" id="ARBA00022801"/>
    </source>
</evidence>
<dbReference type="InterPro" id="IPR002018">
    <property type="entry name" value="CarbesteraseB"/>
</dbReference>
<dbReference type="OrthoDB" id="408631at2759"/>
<comment type="similarity">
    <text evidence="1 4">Belongs to the type-B carboxylesterase/lipase family.</text>
</comment>
<feature type="active site" description="Charge relay system" evidence="3">
    <location>
        <position position="460"/>
    </location>
</feature>
<evidence type="ECO:0000256" key="1">
    <source>
        <dbReference type="ARBA" id="ARBA00005964"/>
    </source>
</evidence>
<feature type="domain" description="Carboxylesterase type B" evidence="5">
    <location>
        <begin position="170"/>
        <end position="638"/>
    </location>
</feature>
<evidence type="ECO:0000313" key="7">
    <source>
        <dbReference type="Proteomes" id="UP000030651"/>
    </source>
</evidence>
<keyword evidence="2 4" id="KW-0378">Hydrolase</keyword>
<dbReference type="InterPro" id="IPR050309">
    <property type="entry name" value="Type-B_Carboxylest/Lipase"/>
</dbReference>
<feature type="signal peptide" evidence="4">
    <location>
        <begin position="1"/>
        <end position="18"/>
    </location>
</feature>
<accession>W3WSL2</accession>
<dbReference type="RefSeq" id="XP_007837499.1">
    <property type="nucleotide sequence ID" value="XM_007839308.1"/>
</dbReference>
<reference evidence="7" key="1">
    <citation type="journal article" date="2015" name="BMC Genomics">
        <title>Genomic and transcriptomic analysis of the endophytic fungus Pestalotiopsis fici reveals its lifestyle and high potential for synthesis of natural products.</title>
        <authorList>
            <person name="Wang X."/>
            <person name="Zhang X."/>
            <person name="Liu L."/>
            <person name="Xiang M."/>
            <person name="Wang W."/>
            <person name="Sun X."/>
            <person name="Che Y."/>
            <person name="Guo L."/>
            <person name="Liu G."/>
            <person name="Guo L."/>
            <person name="Wang C."/>
            <person name="Yin W.B."/>
            <person name="Stadler M."/>
            <person name="Zhang X."/>
            <person name="Liu X."/>
        </authorList>
    </citation>
    <scope>NUCLEOTIDE SEQUENCE [LARGE SCALE GENOMIC DNA]</scope>
    <source>
        <strain evidence="7">W106-1 / CGMCC3.15140</strain>
    </source>
</reference>
<dbReference type="Proteomes" id="UP000030651">
    <property type="component" value="Unassembled WGS sequence"/>
</dbReference>